<evidence type="ECO:0000256" key="4">
    <source>
        <dbReference type="ARBA" id="ARBA00022683"/>
    </source>
</evidence>
<dbReference type="InterPro" id="IPR035895">
    <property type="entry name" value="HPr-like_sf"/>
</dbReference>
<dbReference type="InterPro" id="IPR002114">
    <property type="entry name" value="PTS_HPr_Ser_P_site"/>
</dbReference>
<dbReference type="SUPFAM" id="SSF55594">
    <property type="entry name" value="HPr-like"/>
    <property type="match status" value="1"/>
</dbReference>
<keyword evidence="4" id="KW-0598">Phosphotransferase system</keyword>
<gene>
    <name evidence="6" type="primary">hpr</name>
    <name evidence="6" type="ordered locus">COPRO5265_1343</name>
</gene>
<evidence type="ECO:0000313" key="7">
    <source>
        <dbReference type="Proteomes" id="UP000001732"/>
    </source>
</evidence>
<dbReference type="InterPro" id="IPR050399">
    <property type="entry name" value="HPr"/>
</dbReference>
<dbReference type="HOGENOM" id="CLU_136230_2_2_9"/>
<reference evidence="7" key="1">
    <citation type="submission" date="2008-08" db="EMBL/GenBank/DDBJ databases">
        <title>The complete genome sequence of Coprothermobacter proteolyticus strain ATCC 5245 / DSM 5265 / BT.</title>
        <authorList>
            <person name="Dodson R.J."/>
            <person name="Durkin A.S."/>
            <person name="Wu M."/>
            <person name="Eisen J."/>
            <person name="Sutton G."/>
        </authorList>
    </citation>
    <scope>NUCLEOTIDE SEQUENCE [LARGE SCALE GENOMIC DNA]</scope>
    <source>
        <strain evidence="7">ATCC 35245 / DSM 5265 / OCM 4 / BT</strain>
    </source>
</reference>
<evidence type="ECO:0000256" key="2">
    <source>
        <dbReference type="ARBA" id="ARBA00010736"/>
    </source>
</evidence>
<dbReference type="Pfam" id="PF00381">
    <property type="entry name" value="PTS-HPr"/>
    <property type="match status" value="1"/>
</dbReference>
<dbReference type="CDD" id="cd00367">
    <property type="entry name" value="PTS-HPr_like"/>
    <property type="match status" value="1"/>
</dbReference>
<dbReference type="Gene3D" id="3.30.1340.10">
    <property type="entry name" value="HPr-like"/>
    <property type="match status" value="1"/>
</dbReference>
<protein>
    <submittedName>
        <fullName evidence="6">Phosphocarrier protein</fullName>
    </submittedName>
</protein>
<name>B5YA47_COPPD</name>
<evidence type="ECO:0000259" key="5">
    <source>
        <dbReference type="PROSITE" id="PS51350"/>
    </source>
</evidence>
<dbReference type="Proteomes" id="UP000001732">
    <property type="component" value="Chromosome"/>
</dbReference>
<dbReference type="NCBIfam" id="TIGR01003">
    <property type="entry name" value="PTS_HPr_family"/>
    <property type="match status" value="1"/>
</dbReference>
<dbReference type="STRING" id="309798.COPRO5265_1343"/>
<reference evidence="6 7" key="2">
    <citation type="journal article" date="2014" name="Genome Announc.">
        <title>Complete Genome Sequence of Coprothermobacter proteolyticus DSM 5265.</title>
        <authorList>
            <person name="Alexiev A."/>
            <person name="Coil D.A."/>
            <person name="Badger J.H."/>
            <person name="Enticknap J."/>
            <person name="Ward N."/>
            <person name="Robb F.T."/>
            <person name="Eisen J.A."/>
        </authorList>
    </citation>
    <scope>NUCLEOTIDE SEQUENCE [LARGE SCALE GENOMIC DNA]</scope>
    <source>
        <strain evidence="7">ATCC 35245 / DSM 5265 / OCM 4 / BT</strain>
    </source>
</reference>
<dbReference type="PROSITE" id="PS51350">
    <property type="entry name" value="PTS_HPR_DOM"/>
    <property type="match status" value="1"/>
</dbReference>
<dbReference type="InterPro" id="IPR001020">
    <property type="entry name" value="PTS_HPr_His_P_site"/>
</dbReference>
<dbReference type="PRINTS" id="PR00107">
    <property type="entry name" value="PHOSPHOCPHPR"/>
</dbReference>
<dbReference type="GO" id="GO:0009401">
    <property type="term" value="P:phosphoenolpyruvate-dependent sugar phosphotransferase system"/>
    <property type="evidence" value="ECO:0007669"/>
    <property type="project" value="UniProtKB-KW"/>
</dbReference>
<evidence type="ECO:0000256" key="1">
    <source>
        <dbReference type="ARBA" id="ARBA00004496"/>
    </source>
</evidence>
<dbReference type="KEGG" id="cpo:COPRO5265_1343"/>
<dbReference type="GO" id="GO:0005737">
    <property type="term" value="C:cytoplasm"/>
    <property type="evidence" value="ECO:0007669"/>
    <property type="project" value="UniProtKB-SubCell"/>
</dbReference>
<dbReference type="InterPro" id="IPR000032">
    <property type="entry name" value="HPr-like"/>
</dbReference>
<dbReference type="RefSeq" id="WP_012544706.1">
    <property type="nucleotide sequence ID" value="NC_011295.1"/>
</dbReference>
<dbReference type="PANTHER" id="PTHR33705:SF2">
    <property type="entry name" value="PHOSPHOCARRIER PROTEIN NPR"/>
    <property type="match status" value="1"/>
</dbReference>
<organism evidence="6 7">
    <name type="scientific">Coprothermobacter proteolyticus (strain ATCC 35245 / DSM 5265 / OCM 4 / BT)</name>
    <dbReference type="NCBI Taxonomy" id="309798"/>
    <lineage>
        <taxon>Bacteria</taxon>
        <taxon>Pseudomonadati</taxon>
        <taxon>Coprothermobacterota</taxon>
        <taxon>Coprothermobacteria</taxon>
        <taxon>Coprothermobacterales</taxon>
        <taxon>Coprothermobacteraceae</taxon>
        <taxon>Coprothermobacter</taxon>
    </lineage>
</organism>
<sequence>MEAQHVETEVILTNPTGLHARPASLLVQTAAKFKSNITLEKEGRSVSAKSIMGVLSLGADKGSRIKISVEGEDAEEALKALLDLIHDNFGEVES</sequence>
<dbReference type="eggNOG" id="COG1925">
    <property type="taxonomic scope" value="Bacteria"/>
</dbReference>
<comment type="similarity">
    <text evidence="2">Belongs to the HPr family.</text>
</comment>
<dbReference type="OrthoDB" id="9809047at2"/>
<dbReference type="PROSITE" id="PS00589">
    <property type="entry name" value="PTS_HPR_SER"/>
    <property type="match status" value="1"/>
</dbReference>
<dbReference type="EMBL" id="CP001145">
    <property type="protein sequence ID" value="ACI18056.1"/>
    <property type="molecule type" value="Genomic_DNA"/>
</dbReference>
<keyword evidence="3" id="KW-0963">Cytoplasm</keyword>
<evidence type="ECO:0000313" key="6">
    <source>
        <dbReference type="EMBL" id="ACI18056.1"/>
    </source>
</evidence>
<evidence type="ECO:0000256" key="3">
    <source>
        <dbReference type="ARBA" id="ARBA00022490"/>
    </source>
</evidence>
<comment type="subcellular location">
    <subcellularLocation>
        <location evidence="1">Cytoplasm</location>
    </subcellularLocation>
</comment>
<dbReference type="AlphaFoldDB" id="B5YA47"/>
<dbReference type="PROSITE" id="PS00369">
    <property type="entry name" value="PTS_HPR_HIS"/>
    <property type="match status" value="1"/>
</dbReference>
<keyword evidence="7" id="KW-1185">Reference proteome</keyword>
<proteinExistence type="inferred from homology"/>
<accession>B5YA47</accession>
<feature type="domain" description="HPr" evidence="5">
    <location>
        <begin position="5"/>
        <end position="92"/>
    </location>
</feature>
<dbReference type="PANTHER" id="PTHR33705">
    <property type="entry name" value="PHOSPHOCARRIER PROTEIN HPR"/>
    <property type="match status" value="1"/>
</dbReference>